<protein>
    <recommendedName>
        <fullName evidence="3">Nephrocystin 3-like N-terminal domain-containing protein</fullName>
    </recommendedName>
</protein>
<dbReference type="EMBL" id="JAQQWK010000012">
    <property type="protein sequence ID" value="KAK8022694.1"/>
    <property type="molecule type" value="Genomic_DNA"/>
</dbReference>
<dbReference type="InterPro" id="IPR056884">
    <property type="entry name" value="NPHP3-like_N"/>
</dbReference>
<evidence type="ECO:0000313" key="4">
    <source>
        <dbReference type="EMBL" id="KAK8022694.1"/>
    </source>
</evidence>
<proteinExistence type="predicted"/>
<reference evidence="4 5" key="1">
    <citation type="submission" date="2023-01" db="EMBL/GenBank/DDBJ databases">
        <title>Analysis of 21 Apiospora genomes using comparative genomics revels a genus with tremendous synthesis potential of carbohydrate active enzymes and secondary metabolites.</title>
        <authorList>
            <person name="Sorensen T."/>
        </authorList>
    </citation>
    <scope>NUCLEOTIDE SEQUENCE [LARGE SCALE GENOMIC DNA]</scope>
    <source>
        <strain evidence="4 5">CBS 33761</strain>
    </source>
</reference>
<evidence type="ECO:0000259" key="3">
    <source>
        <dbReference type="Pfam" id="PF24883"/>
    </source>
</evidence>
<feature type="region of interest" description="Disordered" evidence="2">
    <location>
        <begin position="909"/>
        <end position="954"/>
    </location>
</feature>
<comment type="caution">
    <text evidence="4">The sequence shown here is derived from an EMBL/GenBank/DDBJ whole genome shotgun (WGS) entry which is preliminary data.</text>
</comment>
<dbReference type="PANTHER" id="PTHR10039:SF5">
    <property type="entry name" value="NACHT DOMAIN-CONTAINING PROTEIN"/>
    <property type="match status" value="1"/>
</dbReference>
<dbReference type="Pfam" id="PF24883">
    <property type="entry name" value="NPHP3_N"/>
    <property type="match status" value="1"/>
</dbReference>
<dbReference type="Proteomes" id="UP001444661">
    <property type="component" value="Unassembled WGS sequence"/>
</dbReference>
<keyword evidence="1" id="KW-0677">Repeat</keyword>
<gene>
    <name evidence="4" type="ORF">PG993_013461</name>
</gene>
<feature type="compositionally biased region" description="Basic residues" evidence="2">
    <location>
        <begin position="916"/>
        <end position="927"/>
    </location>
</feature>
<accession>A0ABR1RXP8</accession>
<feature type="region of interest" description="Disordered" evidence="2">
    <location>
        <begin position="515"/>
        <end position="546"/>
    </location>
</feature>
<organism evidence="4 5">
    <name type="scientific">Apiospora rasikravindrae</name>
    <dbReference type="NCBI Taxonomy" id="990691"/>
    <lineage>
        <taxon>Eukaryota</taxon>
        <taxon>Fungi</taxon>
        <taxon>Dikarya</taxon>
        <taxon>Ascomycota</taxon>
        <taxon>Pezizomycotina</taxon>
        <taxon>Sordariomycetes</taxon>
        <taxon>Xylariomycetidae</taxon>
        <taxon>Amphisphaeriales</taxon>
        <taxon>Apiosporaceae</taxon>
        <taxon>Apiospora</taxon>
    </lineage>
</organism>
<dbReference type="PANTHER" id="PTHR10039">
    <property type="entry name" value="AMELOGENIN"/>
    <property type="match status" value="1"/>
</dbReference>
<evidence type="ECO:0000313" key="5">
    <source>
        <dbReference type="Proteomes" id="UP001444661"/>
    </source>
</evidence>
<sequence>MGHVNQPPTDLLKELCLVGDILGFVQLGVQLLTSPKELGSWQGLGRDERRIVISPVREEQSPASQAISQCRFYEGRLCRGFAGPGPPATSPELYATTREYCYNSARRLRKHLEMVQVREKSSKRGGIGLRATLVKVWSKNEMKAQAQQLRRIKQHIEEETCSNLVATIKPGALEACSEFPWLEGHHRELIIALSAGLAPTPDATMTSTQVRALCLCLSRSEVNMLPADRRPSVFSVVAPSTTTSGSTFSTSTYLSGSSYHNSTSSSSCSSLYSPSFEKVAYKEARLWNQISKQLLNQLAVAAPTACDNSPSVKSDSEPSYHDTYTGILQEESVKTGLRLWLEEPEDGHVYWISGPRGSGKSTLMESIAAHMCTHRVAAANDEGLKHIVVKLTSSSLSGGGHQRGGTWKADLYRSILYGVLAQNHNLVPLLFPREWSAAYCRSLGHVTSTAASNVAATMSGWSFDRIKAAVDWLFTQDAIPFRACLLIDGLEDFSSSTADIVGRAVQSSTETTMNRSVSTVDWSRNKADRNRSTGGRDGGSTVDSGDSDADDLVRHIIAGKWTNAKCCISTEPSAAFSTAFASRPSLRMAELTRPAMRKFAVDQLASHNPFREMRGLESKLLDQCVSEVVDTANGVFLWTALAISTAMHQLGGSGGMQELCGRIRRLPRCLDDLYEYIISSKRTVKGQDGVRSSRLFRLVAAASTPQENDWTSPSPLPLLDLSFALEDNVAELAISTKPCFLAQQEVQQRQRATASRISGVSGGLIQVQGGGGNPARSTTTFINDSFAAFVARSDEIMEESPNLALLSAIVLSMKTEKVDITNSRANVDAGILYARRAEAELGAHHSGLSRVTDALIETAMASRPYWFQLNGMPSPPSHSSMGDVGITKHSFAPHCGLHQYLRYLMTQDSAESTPPRHGKKKKQHRRSSSSSSLFTSPRPSTSSSSLSRYNSHNNGDETECTHLLSLALQPPPGLGLERFVSPGVVRTLLACGADVSEAARLLIAFLTSYDRGCDNRHRVLAWKTLLMQILPMQGQIHQRDIQALEAVFAQQQLPEAWAEIRGALDSAAVSIRSGGVRKLGFVARKRRVLWMFHSAS</sequence>
<feature type="compositionally biased region" description="Low complexity" evidence="2">
    <location>
        <begin position="928"/>
        <end position="948"/>
    </location>
</feature>
<name>A0ABR1RXP8_9PEZI</name>
<evidence type="ECO:0000256" key="1">
    <source>
        <dbReference type="ARBA" id="ARBA00022737"/>
    </source>
</evidence>
<dbReference type="SUPFAM" id="SSF52540">
    <property type="entry name" value="P-loop containing nucleoside triphosphate hydrolases"/>
    <property type="match status" value="1"/>
</dbReference>
<evidence type="ECO:0000256" key="2">
    <source>
        <dbReference type="SAM" id="MobiDB-lite"/>
    </source>
</evidence>
<feature type="domain" description="Nephrocystin 3-like N-terminal" evidence="3">
    <location>
        <begin position="337"/>
        <end position="374"/>
    </location>
</feature>
<keyword evidence="5" id="KW-1185">Reference proteome</keyword>
<dbReference type="InterPro" id="IPR027417">
    <property type="entry name" value="P-loop_NTPase"/>
</dbReference>